<keyword evidence="8" id="KW-1185">Reference proteome</keyword>
<feature type="binding site" evidence="4">
    <location>
        <position position="184"/>
    </location>
    <ligand>
        <name>ATP</name>
        <dbReference type="ChEBI" id="CHEBI:30616"/>
    </ligand>
</feature>
<dbReference type="HAMAP" id="MF_01928">
    <property type="entry name" value="PurK"/>
    <property type="match status" value="1"/>
</dbReference>
<dbReference type="RefSeq" id="WP_395417455.1">
    <property type="nucleotide sequence ID" value="NZ_JBIPKE010000016.1"/>
</dbReference>
<protein>
    <recommendedName>
        <fullName evidence="4 5">N5-carboxyaminoimidazole ribonucleotide synthase</fullName>
        <shortName evidence="4 5">N5-CAIR synthase</shortName>
        <ecNumber evidence="4 5">6.3.4.18</ecNumber>
    </recommendedName>
    <alternativeName>
        <fullName evidence="4 5">5-(carboxyamino)imidazole ribonucleotide synthetase</fullName>
    </alternativeName>
</protein>
<dbReference type="Proteomes" id="UP001610063">
    <property type="component" value="Unassembled WGS sequence"/>
</dbReference>
<feature type="binding site" evidence="4">
    <location>
        <position position="107"/>
    </location>
    <ligand>
        <name>ATP</name>
        <dbReference type="ChEBI" id="CHEBI:30616"/>
    </ligand>
</feature>
<feature type="binding site" evidence="4">
    <location>
        <begin position="263"/>
        <end position="264"/>
    </location>
    <ligand>
        <name>ATP</name>
        <dbReference type="ChEBI" id="CHEBI:30616"/>
    </ligand>
</feature>
<comment type="pathway">
    <text evidence="4 5">Purine metabolism; IMP biosynthesis via de novo pathway; 5-amino-1-(5-phospho-D-ribosyl)imidazole-4-carboxylate from 5-amino-1-(5-phospho-D-ribosyl)imidazole (N5-CAIR route): step 1/2.</text>
</comment>
<dbReference type="InterPro" id="IPR054350">
    <property type="entry name" value="PurT/PurK_preATP-grasp"/>
</dbReference>
<dbReference type="PROSITE" id="PS50975">
    <property type="entry name" value="ATP_GRASP"/>
    <property type="match status" value="1"/>
</dbReference>
<feature type="binding site" evidence="4">
    <location>
        <begin position="176"/>
        <end position="179"/>
    </location>
    <ligand>
        <name>ATP</name>
        <dbReference type="ChEBI" id="CHEBI:30616"/>
    </ligand>
</feature>
<proteinExistence type="inferred from homology"/>
<dbReference type="EC" id="6.3.4.18" evidence="4 5"/>
<sequence length="379" mass="42019">MKRDITDLRIGVLGGGQLGRMMLQSATDFNLEIHMIDPDPSAPCAKIAHSFVQGDLQDYDAVMAFGKQMDLITIEIEAVNTDALKALQAQGKKVFPQPEIIELIQDKRKQKTFYKANRIPTADFILTENKADVAQHRDFLPAVNKLGKGGYDGRGVQVLRSEKDLDKAFEVPSLLEKLIDFKKELSVIVARSASGEVKCFPLVELVFHPQANLVEFLFAPAEVSAAIEAEAQQLAEDVITKLDMVGLLAVEMFLTQDDQLLVNEIAPRTHNSGHHTIEANITSQFEQHLRAILDLPLGATDLIKPAAMVNVLGENDYTGAARYEGLHELMALPGVHLHLYGKKITKPFRKMGHITITDENTITLKEKVLQVKEILKVKA</sequence>
<dbReference type="SUPFAM" id="SSF52440">
    <property type="entry name" value="PreATP-grasp domain"/>
    <property type="match status" value="1"/>
</dbReference>
<dbReference type="SUPFAM" id="SSF51246">
    <property type="entry name" value="Rudiment single hybrid motif"/>
    <property type="match status" value="1"/>
</dbReference>
<organism evidence="7 8">
    <name type="scientific">Marinoscillum luteum</name>
    <dbReference type="NCBI Taxonomy" id="861051"/>
    <lineage>
        <taxon>Bacteria</taxon>
        <taxon>Pseudomonadati</taxon>
        <taxon>Bacteroidota</taxon>
        <taxon>Cytophagia</taxon>
        <taxon>Cytophagales</taxon>
        <taxon>Reichenbachiellaceae</taxon>
        <taxon>Marinoscillum</taxon>
    </lineage>
</organism>
<dbReference type="InterPro" id="IPR011054">
    <property type="entry name" value="Rudment_hybrid_motif"/>
</dbReference>
<gene>
    <name evidence="4 5" type="primary">purK</name>
    <name evidence="7" type="ORF">ACHKAR_10920</name>
</gene>
<keyword evidence="3 4" id="KW-0067">ATP-binding</keyword>
<reference evidence="7 8" key="1">
    <citation type="journal article" date="2013" name="Int. J. Syst. Evol. Microbiol.">
        <title>Marinoscillum luteum sp. nov., isolated from marine sediment.</title>
        <authorList>
            <person name="Cha I.T."/>
            <person name="Park S.J."/>
            <person name="Kim S.J."/>
            <person name="Kim J.G."/>
            <person name="Jung M.Y."/>
            <person name="Shin K.S."/>
            <person name="Kwon K.K."/>
            <person name="Yang S.H."/>
            <person name="Seo Y.S."/>
            <person name="Rhee S.K."/>
        </authorList>
    </citation>
    <scope>NUCLEOTIDE SEQUENCE [LARGE SCALE GENOMIC DNA]</scope>
    <source>
        <strain evidence="7 8">KCTC 23939</strain>
    </source>
</reference>
<comment type="catalytic activity">
    <reaction evidence="4 5">
        <text>5-amino-1-(5-phospho-beta-D-ribosyl)imidazole + hydrogencarbonate + ATP = 5-carboxyamino-1-(5-phospho-D-ribosyl)imidazole + ADP + phosphate + 2 H(+)</text>
        <dbReference type="Rhea" id="RHEA:19317"/>
        <dbReference type="ChEBI" id="CHEBI:15378"/>
        <dbReference type="ChEBI" id="CHEBI:17544"/>
        <dbReference type="ChEBI" id="CHEBI:30616"/>
        <dbReference type="ChEBI" id="CHEBI:43474"/>
        <dbReference type="ChEBI" id="CHEBI:58730"/>
        <dbReference type="ChEBI" id="CHEBI:137981"/>
        <dbReference type="ChEBI" id="CHEBI:456216"/>
        <dbReference type="EC" id="6.3.4.18"/>
    </reaction>
</comment>
<dbReference type="Gene3D" id="3.30.1490.20">
    <property type="entry name" value="ATP-grasp fold, A domain"/>
    <property type="match status" value="1"/>
</dbReference>
<comment type="function">
    <text evidence="5">Catalyzes the ATP-dependent conversion of 5-aminoimidazole ribonucleotide (AIR) and HCO(3)- to N5-carboxyaminoimidazole ribonucleotide (N5-CAIR).</text>
</comment>
<dbReference type="Gene3D" id="3.40.50.20">
    <property type="match status" value="1"/>
</dbReference>
<dbReference type="Pfam" id="PF17769">
    <property type="entry name" value="PurK_C"/>
    <property type="match status" value="1"/>
</dbReference>
<dbReference type="Pfam" id="PF22660">
    <property type="entry name" value="RS_preATP-grasp-like"/>
    <property type="match status" value="1"/>
</dbReference>
<dbReference type="EMBL" id="JBIPKE010000016">
    <property type="protein sequence ID" value="MFH6983958.1"/>
    <property type="molecule type" value="Genomic_DNA"/>
</dbReference>
<dbReference type="Pfam" id="PF02222">
    <property type="entry name" value="ATP-grasp"/>
    <property type="match status" value="1"/>
</dbReference>
<dbReference type="GO" id="GO:0034028">
    <property type="term" value="F:5-(carboxyamino)imidazole ribonucleotide synthase activity"/>
    <property type="evidence" value="ECO:0007669"/>
    <property type="project" value="UniProtKB-EC"/>
</dbReference>
<keyword evidence="2 4" id="KW-0658">Purine biosynthesis</keyword>
<comment type="caution">
    <text evidence="4">Lacks conserved residue(s) required for the propagation of feature annotation.</text>
</comment>
<evidence type="ECO:0000259" key="6">
    <source>
        <dbReference type="PROSITE" id="PS50975"/>
    </source>
</evidence>
<comment type="similarity">
    <text evidence="4 5">Belongs to the PurK/PurT family.</text>
</comment>
<evidence type="ECO:0000256" key="3">
    <source>
        <dbReference type="ARBA" id="ARBA00022840"/>
    </source>
</evidence>
<dbReference type="PANTHER" id="PTHR11609:SF5">
    <property type="entry name" value="PHOSPHORIBOSYLAMINOIMIDAZOLE CARBOXYLASE"/>
    <property type="match status" value="1"/>
</dbReference>
<comment type="subunit">
    <text evidence="4 5">Homodimer.</text>
</comment>
<dbReference type="InterPro" id="IPR040686">
    <property type="entry name" value="PurK_C"/>
</dbReference>
<evidence type="ECO:0000256" key="5">
    <source>
        <dbReference type="RuleBase" id="RU361200"/>
    </source>
</evidence>
<evidence type="ECO:0000256" key="2">
    <source>
        <dbReference type="ARBA" id="ARBA00022755"/>
    </source>
</evidence>
<feature type="binding site" evidence="4">
    <location>
        <position position="145"/>
    </location>
    <ligand>
        <name>ATP</name>
        <dbReference type="ChEBI" id="CHEBI:30616"/>
    </ligand>
</feature>
<dbReference type="NCBIfam" id="NF004679">
    <property type="entry name" value="PRK06019.1-5"/>
    <property type="match status" value="1"/>
</dbReference>
<evidence type="ECO:0000313" key="7">
    <source>
        <dbReference type="EMBL" id="MFH6983958.1"/>
    </source>
</evidence>
<dbReference type="InterPro" id="IPR003135">
    <property type="entry name" value="ATP-grasp_carboxylate-amine"/>
</dbReference>
<dbReference type="InterPro" id="IPR016185">
    <property type="entry name" value="PreATP-grasp_dom_sf"/>
</dbReference>
<keyword evidence="4 5" id="KW-0436">Ligase</keyword>
<dbReference type="PANTHER" id="PTHR11609">
    <property type="entry name" value="PURINE BIOSYNTHESIS PROTEIN 6/7, PUR6/7"/>
    <property type="match status" value="1"/>
</dbReference>
<evidence type="ECO:0000313" key="8">
    <source>
        <dbReference type="Proteomes" id="UP001610063"/>
    </source>
</evidence>
<dbReference type="InterPro" id="IPR011761">
    <property type="entry name" value="ATP-grasp"/>
</dbReference>
<dbReference type="Gene3D" id="3.30.470.20">
    <property type="entry name" value="ATP-grasp fold, B domain"/>
    <property type="match status" value="1"/>
</dbReference>
<comment type="caution">
    <text evidence="7">The sequence shown here is derived from an EMBL/GenBank/DDBJ whole genome shotgun (WGS) entry which is preliminary data.</text>
</comment>
<dbReference type="InterPro" id="IPR013815">
    <property type="entry name" value="ATP_grasp_subdomain_1"/>
</dbReference>
<comment type="function">
    <text evidence="4">Catalyzes the ATP-dependent conversion of 5-aminoimidazole ribonucleotide (AIR) and HCO(3)(-) to N5-carboxyaminoimidazole ribonucleotide (N5-CAIR).</text>
</comment>
<feature type="domain" description="ATP-grasp" evidence="6">
    <location>
        <begin position="111"/>
        <end position="293"/>
    </location>
</feature>
<dbReference type="NCBIfam" id="TIGR01161">
    <property type="entry name" value="purK"/>
    <property type="match status" value="1"/>
</dbReference>
<dbReference type="InterPro" id="IPR005875">
    <property type="entry name" value="PurK"/>
</dbReference>
<keyword evidence="1 4" id="KW-0547">Nucleotide-binding</keyword>
<evidence type="ECO:0000256" key="1">
    <source>
        <dbReference type="ARBA" id="ARBA00022741"/>
    </source>
</evidence>
<accession>A0ABW7N8L6</accession>
<name>A0ABW7N8L6_9BACT</name>
<dbReference type="SUPFAM" id="SSF56059">
    <property type="entry name" value="Glutathione synthetase ATP-binding domain-like"/>
    <property type="match status" value="1"/>
</dbReference>
<evidence type="ECO:0000256" key="4">
    <source>
        <dbReference type="HAMAP-Rule" id="MF_01928"/>
    </source>
</evidence>